<evidence type="ECO:0000313" key="4">
    <source>
        <dbReference type="EMBL" id="EME71963.1"/>
    </source>
</evidence>
<gene>
    <name evidence="4" type="ORF">H261_00250</name>
</gene>
<evidence type="ECO:0000256" key="1">
    <source>
        <dbReference type="ARBA" id="ARBA00022729"/>
    </source>
</evidence>
<protein>
    <submittedName>
        <fullName evidence="4">Phosphate ABC transporter, periplasmic binding protein</fullName>
    </submittedName>
</protein>
<keyword evidence="1 2" id="KW-0732">Signal</keyword>
<accession>M3AGG9</accession>
<dbReference type="InterPro" id="IPR024370">
    <property type="entry name" value="PBP_domain"/>
</dbReference>
<dbReference type="STRING" id="1244869.H261_00250"/>
<feature type="chain" id="PRO_5004030856" evidence="2">
    <location>
        <begin position="25"/>
        <end position="344"/>
    </location>
</feature>
<dbReference type="RefSeq" id="WP_008613003.1">
    <property type="nucleotide sequence ID" value="NZ_AONQ01000001.1"/>
</dbReference>
<dbReference type="PANTHER" id="PTHR30570">
    <property type="entry name" value="PERIPLASMIC PHOSPHATE BINDING COMPONENT OF PHOSPHATE ABC TRANSPORTER"/>
    <property type="match status" value="1"/>
</dbReference>
<dbReference type="PANTHER" id="PTHR30570:SF1">
    <property type="entry name" value="PHOSPHATE-BINDING PROTEIN PSTS"/>
    <property type="match status" value="1"/>
</dbReference>
<organism evidence="4 5">
    <name type="scientific">Paramagnetospirillum caucaseum</name>
    <dbReference type="NCBI Taxonomy" id="1244869"/>
    <lineage>
        <taxon>Bacteria</taxon>
        <taxon>Pseudomonadati</taxon>
        <taxon>Pseudomonadota</taxon>
        <taxon>Alphaproteobacteria</taxon>
        <taxon>Rhodospirillales</taxon>
        <taxon>Magnetospirillaceae</taxon>
        <taxon>Paramagnetospirillum</taxon>
    </lineage>
</organism>
<dbReference type="InterPro" id="IPR050811">
    <property type="entry name" value="Phosphate_ABC_transporter"/>
</dbReference>
<evidence type="ECO:0000259" key="3">
    <source>
        <dbReference type="Pfam" id="PF12849"/>
    </source>
</evidence>
<sequence>MSTKTLAVAAIALAAIATAGAAQARDQIRIVGSSTVYPFSTAVAEAFGKAGKFKTPVVESTGSGGGLRLFCSGVGPDFPDVANSSRRIKASEVEFCGKNGVTAITEMKIGYDGIVLASSKKAKPINLTRQQLFMALAKDVPQGGKLVPNPYQKWNQIDPSLPDAKIVVLGPPPTSGTRDAFVELVMETGAEKFPELVELKKADAKAFQKAYSAIREDGGYIEAGENDNLIVQKLEANTAIFGIFGYSFLDQNGDKVQGATIEGNQPTFDNIAAGKYTVSRPLFFYVKKAHVGQIAGIKEFVGEFASEKAWGKSGYLADKGLIPMPDAERKEWAAKAAGLADLKM</sequence>
<dbReference type="Pfam" id="PF12849">
    <property type="entry name" value="PBP_like_2"/>
    <property type="match status" value="1"/>
</dbReference>
<dbReference type="Gene3D" id="3.40.190.10">
    <property type="entry name" value="Periplasmic binding protein-like II"/>
    <property type="match status" value="2"/>
</dbReference>
<reference evidence="4 5" key="1">
    <citation type="journal article" date="2014" name="Genome Announc.">
        <title>Draft Genome Sequence of Magnetospirillum sp. Strain SO-1, a Freshwater Magnetotactic Bacterium Isolated from the Ol'khovka River, Russia.</title>
        <authorList>
            <person name="Grouzdev D.S."/>
            <person name="Dziuba M.V."/>
            <person name="Sukhacheva M.S."/>
            <person name="Mardanov A.V."/>
            <person name="Beletskiy A.V."/>
            <person name="Kuznetsov B.B."/>
            <person name="Skryabin K.G."/>
        </authorList>
    </citation>
    <scope>NUCLEOTIDE SEQUENCE [LARGE SCALE GENOMIC DNA]</scope>
    <source>
        <strain evidence="4 5">SO-1</strain>
    </source>
</reference>
<keyword evidence="5" id="KW-1185">Reference proteome</keyword>
<evidence type="ECO:0000256" key="2">
    <source>
        <dbReference type="SAM" id="SignalP"/>
    </source>
</evidence>
<dbReference type="Proteomes" id="UP000011744">
    <property type="component" value="Unassembled WGS sequence"/>
</dbReference>
<dbReference type="PATRIC" id="fig|1244869.3.peg.46"/>
<feature type="signal peptide" evidence="2">
    <location>
        <begin position="1"/>
        <end position="24"/>
    </location>
</feature>
<name>M3AGG9_9PROT</name>
<proteinExistence type="predicted"/>
<dbReference type="EMBL" id="AONQ01000001">
    <property type="protein sequence ID" value="EME71963.1"/>
    <property type="molecule type" value="Genomic_DNA"/>
</dbReference>
<dbReference type="OrthoDB" id="9790048at2"/>
<dbReference type="AlphaFoldDB" id="M3AGG9"/>
<comment type="caution">
    <text evidence="4">The sequence shown here is derived from an EMBL/GenBank/DDBJ whole genome shotgun (WGS) entry which is preliminary data.</text>
</comment>
<dbReference type="eggNOG" id="COG0226">
    <property type="taxonomic scope" value="Bacteria"/>
</dbReference>
<dbReference type="CDD" id="cd13654">
    <property type="entry name" value="PBP2_phosphate_like_2"/>
    <property type="match status" value="1"/>
</dbReference>
<evidence type="ECO:0000313" key="5">
    <source>
        <dbReference type="Proteomes" id="UP000011744"/>
    </source>
</evidence>
<dbReference type="SUPFAM" id="SSF53850">
    <property type="entry name" value="Periplasmic binding protein-like II"/>
    <property type="match status" value="1"/>
</dbReference>
<feature type="domain" description="PBP" evidence="3">
    <location>
        <begin position="18"/>
        <end position="307"/>
    </location>
</feature>